<keyword evidence="3" id="KW-1185">Reference proteome</keyword>
<proteinExistence type="predicted"/>
<keyword evidence="1" id="KW-0812">Transmembrane</keyword>
<evidence type="ECO:0000313" key="2">
    <source>
        <dbReference type="EMBL" id="KAF6142084.1"/>
    </source>
</evidence>
<keyword evidence="1" id="KW-0472">Membrane</keyword>
<feature type="non-terminal residue" evidence="2">
    <location>
        <position position="1"/>
    </location>
</feature>
<dbReference type="OrthoDB" id="1913335at2759"/>
<accession>A0A7J7LHV2</accession>
<dbReference type="PANTHER" id="PTHR33144">
    <property type="entry name" value="OS10G0409366 PROTEIN-RELATED"/>
    <property type="match status" value="1"/>
</dbReference>
<organism evidence="2 3">
    <name type="scientific">Kingdonia uniflora</name>
    <dbReference type="NCBI Taxonomy" id="39325"/>
    <lineage>
        <taxon>Eukaryota</taxon>
        <taxon>Viridiplantae</taxon>
        <taxon>Streptophyta</taxon>
        <taxon>Embryophyta</taxon>
        <taxon>Tracheophyta</taxon>
        <taxon>Spermatophyta</taxon>
        <taxon>Magnoliopsida</taxon>
        <taxon>Ranunculales</taxon>
        <taxon>Circaeasteraceae</taxon>
        <taxon>Kingdonia</taxon>
    </lineage>
</organism>
<dbReference type="EMBL" id="JACGCM010002279">
    <property type="protein sequence ID" value="KAF6142084.1"/>
    <property type="molecule type" value="Genomic_DNA"/>
</dbReference>
<dbReference type="PANTHER" id="PTHR33144:SF45">
    <property type="entry name" value="TRANSPOSASE TNP1_EN_SPM-LIKE DOMAIN-CONTAINING PROTEIN"/>
    <property type="match status" value="1"/>
</dbReference>
<name>A0A7J7LHV2_9MAGN</name>
<comment type="caution">
    <text evidence="2">The sequence shown here is derived from an EMBL/GenBank/DDBJ whole genome shotgun (WGS) entry which is preliminary data.</text>
</comment>
<dbReference type="Proteomes" id="UP000541444">
    <property type="component" value="Unassembled WGS sequence"/>
</dbReference>
<evidence type="ECO:0000256" key="1">
    <source>
        <dbReference type="SAM" id="Phobius"/>
    </source>
</evidence>
<reference evidence="2 3" key="1">
    <citation type="journal article" date="2020" name="IScience">
        <title>Genome Sequencing of the Endangered Kingdonia uniflora (Circaeasteraceae, Ranunculales) Reveals Potential Mechanisms of Evolutionary Specialization.</title>
        <authorList>
            <person name="Sun Y."/>
            <person name="Deng T."/>
            <person name="Zhang A."/>
            <person name="Moore M.J."/>
            <person name="Landis J.B."/>
            <person name="Lin N."/>
            <person name="Zhang H."/>
            <person name="Zhang X."/>
            <person name="Huang J."/>
            <person name="Zhang X."/>
            <person name="Sun H."/>
            <person name="Wang H."/>
        </authorList>
    </citation>
    <scope>NUCLEOTIDE SEQUENCE [LARGE SCALE GENOMIC DNA]</scope>
    <source>
        <strain evidence="2">TB1705</strain>
        <tissue evidence="2">Leaf</tissue>
    </source>
</reference>
<sequence length="153" mass="18043">TTRENLSPLVGDWRDLEEEDKEYIWKVVAETFDLDPDEHQVMLEYKANMALKNWKSRLITNNYDAYEIDEERKSTRPKGVKKEDWIEFVDHLSTPEEQAKCEKGKAARSKMHSPHTIGRLGASRKKEMLVYLLYACYFIPKGHGLMLIFHYFA</sequence>
<dbReference type="AlphaFoldDB" id="A0A7J7LHV2"/>
<keyword evidence="1" id="KW-1133">Transmembrane helix</keyword>
<protein>
    <submittedName>
        <fullName evidence="2">Uncharacterized protein</fullName>
    </submittedName>
</protein>
<feature type="transmembrane region" description="Helical" evidence="1">
    <location>
        <begin position="129"/>
        <end position="152"/>
    </location>
</feature>
<gene>
    <name evidence="2" type="ORF">GIB67_037002</name>
</gene>
<evidence type="ECO:0000313" key="3">
    <source>
        <dbReference type="Proteomes" id="UP000541444"/>
    </source>
</evidence>